<dbReference type="EMBL" id="CP007509">
    <property type="protein sequence ID" value="AHY44766.1"/>
    <property type="molecule type" value="Genomic_DNA"/>
</dbReference>
<proteinExistence type="predicted"/>
<feature type="compositionally biased region" description="Low complexity" evidence="2">
    <location>
        <begin position="2060"/>
        <end position="2071"/>
    </location>
</feature>
<feature type="domain" description="Bacterial Ig-like" evidence="4">
    <location>
        <begin position="1706"/>
        <end position="1807"/>
    </location>
</feature>
<dbReference type="Proteomes" id="UP000025238">
    <property type="component" value="Chromosome"/>
</dbReference>
<dbReference type="Pfam" id="PF19078">
    <property type="entry name" value="Big_12"/>
    <property type="match status" value="3"/>
</dbReference>
<feature type="domain" description="DUF4347" evidence="3">
    <location>
        <begin position="50"/>
        <end position="213"/>
    </location>
</feature>
<evidence type="ECO:0008006" key="7">
    <source>
        <dbReference type="Google" id="ProtNLM"/>
    </source>
</evidence>
<dbReference type="InterPro" id="IPR011050">
    <property type="entry name" value="Pectin_lyase_fold/virulence"/>
</dbReference>
<dbReference type="KEGG" id="pstu:UIB01_20735"/>
<dbReference type="Pfam" id="PF14252">
    <property type="entry name" value="DUF4347"/>
    <property type="match status" value="1"/>
</dbReference>
<dbReference type="PATRIC" id="fig|316.97.peg.4148"/>
<dbReference type="Gene3D" id="2.60.40.1220">
    <property type="match status" value="2"/>
</dbReference>
<dbReference type="Pfam" id="PF12951">
    <property type="entry name" value="PATR"/>
    <property type="match status" value="7"/>
</dbReference>
<evidence type="ECO:0000313" key="6">
    <source>
        <dbReference type="Proteomes" id="UP000025238"/>
    </source>
</evidence>
<dbReference type="InterPro" id="IPR025592">
    <property type="entry name" value="DUF4347"/>
</dbReference>
<evidence type="ECO:0000259" key="4">
    <source>
        <dbReference type="Pfam" id="PF19078"/>
    </source>
</evidence>
<dbReference type="InterPro" id="IPR013425">
    <property type="entry name" value="Autotrns_rpt"/>
</dbReference>
<feature type="compositionally biased region" description="Basic and acidic residues" evidence="2">
    <location>
        <begin position="23"/>
        <end position="35"/>
    </location>
</feature>
<feature type="region of interest" description="Disordered" evidence="2">
    <location>
        <begin position="14"/>
        <end position="38"/>
    </location>
</feature>
<name>A0A023WXS3_STUST</name>
<dbReference type="SUPFAM" id="SSF51126">
    <property type="entry name" value="Pectin lyase-like"/>
    <property type="match status" value="4"/>
</dbReference>
<sequence>MMFDGAIAATAGDVVDDAAPSPDDVRAHDTSDIRDNSVPLAASSDERQEVVFIDGKVSDKQQLIDGIRPGVEIVILDSSKDGLQQIADYLQNREDIDAVHILSHGDTGRILLGNTWLDQDGLENRSELLAALGSALSENGDILLYGCSVGADGAGAEFIQAFASATSADIAASNDLTGHSALQGNWILEVSTGSVEASAAVSTLTADNYLHTLEPVDQDFENPPSGAPYSFIGSQTINGVTYNLVSPAGGFSTITATDDFSITPPDPSKTYGYDLALVFNLDQNNVGVPGPLDARISSANGDEFKLVSMEVDTGTNMDTSPSLTIKGYLNGVEVASDTLNTGASDSSGSITYTKNSVPGGSGGTLTFSSAWQYIDEIRITGNDTIVAVDDLNFAPAVLPNAAPTINNINGSVTWAGVSSSVPLDVGSNASLSDAELGALNGGNGNWAGASLVIQRNGTAVASDALDFNTEGALFTVSGNNLQSGGQTFATFTNTGGVLTINFTSSGTMATTALVNDVAQRITYRSDTPAGDAIMSVTVNDGSGGSAIATVTVASDTIYVTSTGDTATIDPSNGVSFSEAIAIAAADNTGSQTIVFASNLAGQTLTLNNVSINESLTFDMDQANGLTLTGGTITLAGGTTQTFTNGSGDTAAISSLITGNGALTKDGAGNLTLSGAGNSYMGDTTLAAGTLTLSGGGAIYNASSVSVEAGATLALSSNETIGNLSGAGSINLGNSTLTTLQTADTIFSGNISGTGGLALSQGSAATYSLTLSGSNTYTGATTLSDYGWLRLDGDASMSSSSAVRVNGNSVLTLLSDQTIGSLASSNSNASIQLGSHTLTAGENNTSTFTAGAISGSGSLIKQGSGVLTLAGTNSYTGTTTVSAGTLSISNDFNLGAGSLTLAGGALDITAATTIDNAIILANNSTISNADNVTLSGAVSGAYALTKAGAGTLTLAGNNSYAQTFINAGTLSVSSDANLGSGSVTLGSGSTLQISGATTIDNAITLTGNATVSNSAAATLSGVVSGAFTLTKAGASNLTLSGSNTYGATTVSAGTLSVASDSNLGSDTLTLAAGSTLAVTSATTIDNAIALSGNATVSTGADTTLSGVISGSNNLTKTGAGTLTLSASNTYSGTTSLNAGTLSIASDANLGSGALNLATGTTLLITGNTTIDNALVLTGVATVNAGAAATLSGVISGSGGLSKAGAGSLTLTASNTNLGSNTVSAGTLVVDGSTNSATTVANGATLAGGGTLGGDVIVQNGATLSPGNAGAGTLTINGNLNMAAGSTLAVDINGASAGSGYDQVVVNGAVDISGATLAVSHGYAAGPGVVYNVIVNDAADAITGTFSGVTEGSTFSASGNGTELTASYIGGTGNDLALITPIAPVVTNVSSSNANGTYKIGDVITVTVQFDSAVDVTGTPTLTLETGSTDRVLDYVSGSGSNTLSFSYTVQAGDTSADLEYVSSSALSLNGGTITDASNRSAILILPTPGTSGSLGANKALIVDGVRPAATSITLSDTTLGIGETATVTITFNEAVLGLDVGDFNVANGTLSNPTSSNGGLTWTAIFTPSANITDASNVITLNNAGVMDQAGNLGSGTTDSGNYAIDTLRPSATIVVSDSALAAGETATVTITFNEAVTGLTIADFSVANGTLSNLFTADNITYTATLTPSANITDSSNLITLDNTGVQDVAGNAGTGTTDSNNYAIDTQRPTASIVVTDTALKAGQSTTVTITFSEAVTGLTTADFSVANGSLSGLSSSDGGITWTATLTPNADVTDSSNLITIDNTGYSDIAGNTGTGATDSNNYAIDSQAPAVTSVGVPANGTYVAGNTLDFTVNFDEAVTVDTSGGTPRLAITLDTGGIVYANYISGSGSAALVFRLTIADGQQDSDGIAIGTNLQTNGATLRDAAGNDTTAALNNVGATTDVLVDAAPPQVTAITLDGPSPTSNSTLGFTVAFSEGVNGVDLSDFALATTGSASGTLLSLVQVDARTYRITVGGVTGQGTLGLSLTAAGSGIVDGVGNAMLSNFSGATYTLGGLNTGDPEFRANPAPSVSPMPAAPTQPSVPSVPPSNTLSPLLPPPLFEVPTLGSGVPTLGNVFINNGAPAPSYIAQVFTSSDSSSGNGGAAGFLGFGGGDGGIFGTSSFSSIFGKEVPLESGEIQLRWGGSPSNGLGGGETLGAPTLSQQLLEIGESEQRQIRNLAWALGEISLQMPQA</sequence>
<reference evidence="5 6" key="1">
    <citation type="submission" date="2014-03" db="EMBL/GenBank/DDBJ databases">
        <title>Complete genome sequence of Pseudomonas stutzeri 19SMN4.</title>
        <authorList>
            <person name="Brunet-Galmes I."/>
            <person name="Nogales B."/>
            <person name="Busquets A."/>
            <person name="Pena A."/>
            <person name="Gomila M."/>
            <person name="Garcia-Valdes E."/>
            <person name="Lalucat J."/>
            <person name="Bennasar A."/>
            <person name="Bosch R."/>
        </authorList>
    </citation>
    <scope>NUCLEOTIDE SEQUENCE [LARGE SCALE GENOMIC DNA]</scope>
    <source>
        <strain evidence="5 6">19SMN4</strain>
    </source>
</reference>
<protein>
    <recommendedName>
        <fullName evidence="7">DUF4347 domain-containing protein</fullName>
    </recommendedName>
</protein>
<feature type="region of interest" description="Disordered" evidence="2">
    <location>
        <begin position="2041"/>
        <end position="2071"/>
    </location>
</feature>
<evidence type="ECO:0000259" key="3">
    <source>
        <dbReference type="Pfam" id="PF14252"/>
    </source>
</evidence>
<dbReference type="InterPro" id="IPR012332">
    <property type="entry name" value="Autotransporter_pectin_lyase_C"/>
</dbReference>
<feature type="domain" description="Bacterial Ig-like" evidence="4">
    <location>
        <begin position="1502"/>
        <end position="1604"/>
    </location>
</feature>
<keyword evidence="1" id="KW-0732">Signal</keyword>
<dbReference type="Gene3D" id="2.160.20.20">
    <property type="match status" value="2"/>
</dbReference>
<gene>
    <name evidence="5" type="ORF">UIB01_20735</name>
</gene>
<feature type="domain" description="Bacterial Ig-like" evidence="4">
    <location>
        <begin position="1605"/>
        <end position="1705"/>
    </location>
</feature>
<evidence type="ECO:0000256" key="2">
    <source>
        <dbReference type="SAM" id="MobiDB-lite"/>
    </source>
</evidence>
<accession>A0A023WXS3</accession>
<evidence type="ECO:0000313" key="5">
    <source>
        <dbReference type="EMBL" id="AHY44766.1"/>
    </source>
</evidence>
<evidence type="ECO:0000256" key="1">
    <source>
        <dbReference type="ARBA" id="ARBA00022729"/>
    </source>
</evidence>
<dbReference type="InterPro" id="IPR044048">
    <property type="entry name" value="Big_12"/>
</dbReference>
<dbReference type="NCBIfam" id="TIGR02601">
    <property type="entry name" value="autotrns_rpt"/>
    <property type="match status" value="5"/>
</dbReference>
<dbReference type="InterPro" id="IPR014755">
    <property type="entry name" value="Cu-Rt/internalin_Ig-like"/>
</dbReference>
<organism evidence="5 6">
    <name type="scientific">Stutzerimonas stutzeri</name>
    <name type="common">Pseudomonas stutzeri</name>
    <dbReference type="NCBI Taxonomy" id="316"/>
    <lineage>
        <taxon>Bacteria</taxon>
        <taxon>Pseudomonadati</taxon>
        <taxon>Pseudomonadota</taxon>
        <taxon>Gammaproteobacteria</taxon>
        <taxon>Pseudomonadales</taxon>
        <taxon>Pseudomonadaceae</taxon>
        <taxon>Stutzerimonas</taxon>
    </lineage>
</organism>